<gene>
    <name evidence="3" type="ORF">ALC60_00609</name>
</gene>
<name>A0A151XIG9_9HYME</name>
<reference evidence="3 4" key="1">
    <citation type="submission" date="2015-09" db="EMBL/GenBank/DDBJ databases">
        <title>Trachymyrmex zeteki WGS genome.</title>
        <authorList>
            <person name="Nygaard S."/>
            <person name="Hu H."/>
            <person name="Boomsma J."/>
            <person name="Zhang G."/>
        </authorList>
    </citation>
    <scope>NUCLEOTIDE SEQUENCE [LARGE SCALE GENOMIC DNA]</scope>
    <source>
        <strain evidence="3">Tzet28-1</strain>
        <tissue evidence="3">Whole body</tissue>
    </source>
</reference>
<dbReference type="EMBL" id="KQ982080">
    <property type="protein sequence ID" value="KYQ60202.1"/>
    <property type="molecule type" value="Genomic_DNA"/>
</dbReference>
<protein>
    <submittedName>
        <fullName evidence="3">Uncharacterized protein</fullName>
    </submittedName>
</protein>
<keyword evidence="4" id="KW-1185">Reference proteome</keyword>
<keyword evidence="1" id="KW-0175">Coiled coil</keyword>
<feature type="region of interest" description="Disordered" evidence="2">
    <location>
        <begin position="40"/>
        <end position="65"/>
    </location>
</feature>
<sequence length="174" mass="20334">MHHFSQACSTGLILIDNATNTSPTLEPTPIFSKSIAKATEIDRSSPQREPETKRSPTSLLHSLPPIRRPTITRDRRIHMLSKEELKEVQPIRYVRYLKNVNWDEISKVPEEAKIVWEVAMEKLKENNGKIKDLQAYVRQLSVTIQKLKKTLKRNKRKKKSSFRQRFPLNLYVCI</sequence>
<feature type="compositionally biased region" description="Basic and acidic residues" evidence="2">
    <location>
        <begin position="40"/>
        <end position="54"/>
    </location>
</feature>
<accession>A0A151XIG9</accession>
<evidence type="ECO:0000313" key="3">
    <source>
        <dbReference type="EMBL" id="KYQ60202.1"/>
    </source>
</evidence>
<dbReference type="AlphaFoldDB" id="A0A151XIG9"/>
<proteinExistence type="predicted"/>
<organism evidence="3 4">
    <name type="scientific">Mycetomoellerius zeteki</name>
    <dbReference type="NCBI Taxonomy" id="64791"/>
    <lineage>
        <taxon>Eukaryota</taxon>
        <taxon>Metazoa</taxon>
        <taxon>Ecdysozoa</taxon>
        <taxon>Arthropoda</taxon>
        <taxon>Hexapoda</taxon>
        <taxon>Insecta</taxon>
        <taxon>Pterygota</taxon>
        <taxon>Neoptera</taxon>
        <taxon>Endopterygota</taxon>
        <taxon>Hymenoptera</taxon>
        <taxon>Apocrita</taxon>
        <taxon>Aculeata</taxon>
        <taxon>Formicoidea</taxon>
        <taxon>Formicidae</taxon>
        <taxon>Myrmicinae</taxon>
        <taxon>Mycetomoellerius</taxon>
    </lineage>
</organism>
<feature type="coiled-coil region" evidence="1">
    <location>
        <begin position="130"/>
        <end position="157"/>
    </location>
</feature>
<evidence type="ECO:0000313" key="4">
    <source>
        <dbReference type="Proteomes" id="UP000075809"/>
    </source>
</evidence>
<evidence type="ECO:0000256" key="1">
    <source>
        <dbReference type="SAM" id="Coils"/>
    </source>
</evidence>
<dbReference type="Proteomes" id="UP000075809">
    <property type="component" value="Unassembled WGS sequence"/>
</dbReference>
<evidence type="ECO:0000256" key="2">
    <source>
        <dbReference type="SAM" id="MobiDB-lite"/>
    </source>
</evidence>